<gene>
    <name evidence="6" type="primary">lptE</name>
    <name evidence="8" type="ORF">RICGR_0394</name>
</gene>
<keyword evidence="5 6" id="KW-0449">Lipoprotein</keyword>
<dbReference type="Gene3D" id="3.30.160.150">
    <property type="entry name" value="Lipoprotein like domain"/>
    <property type="match status" value="1"/>
</dbReference>
<evidence type="ECO:0000256" key="1">
    <source>
        <dbReference type="ARBA" id="ARBA00022729"/>
    </source>
</evidence>
<organism evidence="8 9">
    <name type="scientific">Rickettsiella grylli</name>
    <dbReference type="NCBI Taxonomy" id="59196"/>
    <lineage>
        <taxon>Bacteria</taxon>
        <taxon>Pseudomonadati</taxon>
        <taxon>Pseudomonadota</taxon>
        <taxon>Gammaproteobacteria</taxon>
        <taxon>Legionellales</taxon>
        <taxon>Coxiellaceae</taxon>
        <taxon>Rickettsiella</taxon>
    </lineage>
</organism>
<reference evidence="8" key="2">
    <citation type="submission" date="2007-10" db="EMBL/GenBank/DDBJ databases">
        <authorList>
            <person name="Myers G.S."/>
        </authorList>
    </citation>
    <scope>NUCLEOTIDE SEQUENCE [LARGE SCALE GENOMIC DNA]</scope>
</reference>
<evidence type="ECO:0000313" key="8">
    <source>
        <dbReference type="EMBL" id="EDP46158.1"/>
    </source>
</evidence>
<dbReference type="GO" id="GO:0009279">
    <property type="term" value="C:cell outer membrane"/>
    <property type="evidence" value="ECO:0007669"/>
    <property type="project" value="UniProtKB-SubCell"/>
</dbReference>
<feature type="transmembrane region" description="Helical" evidence="7">
    <location>
        <begin position="21"/>
        <end position="38"/>
    </location>
</feature>
<sequence length="189" mass="21263">MNHVTRYGKCELSVKRVHRNLFLWGLLFSLLTACGFQFRGHCVFSLPIQTLSLESKQPDNSFSKALKQALEAAGVHVSSNTTAPVRLQILSQQFTRTMTSLGNAGQTTTYLLTYAISFQVIDCHHHVLLAPQPIQATRTFSMTSNQLLGDLNTENDLSDRMQQDVIQQLLIRLASKKLHQQLRYSTCSP</sequence>
<accession>A8PLD5</accession>
<dbReference type="PANTHER" id="PTHR38098">
    <property type="entry name" value="LPS-ASSEMBLY LIPOPROTEIN LPTE"/>
    <property type="match status" value="1"/>
</dbReference>
<keyword evidence="7" id="KW-1133">Transmembrane helix</keyword>
<dbReference type="PROSITE" id="PS51257">
    <property type="entry name" value="PROKAR_LIPOPROTEIN"/>
    <property type="match status" value="1"/>
</dbReference>
<dbReference type="GO" id="GO:0001530">
    <property type="term" value="F:lipopolysaccharide binding"/>
    <property type="evidence" value="ECO:0007669"/>
    <property type="project" value="TreeGrafter"/>
</dbReference>
<proteinExistence type="inferred from homology"/>
<name>A8PLD5_9COXI</name>
<evidence type="ECO:0000256" key="2">
    <source>
        <dbReference type="ARBA" id="ARBA00023136"/>
    </source>
</evidence>
<keyword evidence="7 8" id="KW-0812">Transmembrane</keyword>
<comment type="function">
    <text evidence="6">Together with LptD, is involved in the assembly of lipopolysaccharide (LPS) at the surface of the outer membrane. Required for the proper assembly of LptD. Binds LPS and may serve as the LPS recognition site at the outer membrane.</text>
</comment>
<dbReference type="STRING" id="59196.RICGR_0394"/>
<evidence type="ECO:0000313" key="9">
    <source>
        <dbReference type="Proteomes" id="UP000054075"/>
    </source>
</evidence>
<keyword evidence="2 6" id="KW-0472">Membrane</keyword>
<dbReference type="GO" id="GO:0015920">
    <property type="term" value="P:lipopolysaccharide transport"/>
    <property type="evidence" value="ECO:0007669"/>
    <property type="project" value="TreeGrafter"/>
</dbReference>
<evidence type="ECO:0000256" key="5">
    <source>
        <dbReference type="ARBA" id="ARBA00023288"/>
    </source>
</evidence>
<comment type="subunit">
    <text evidence="6">Component of the lipopolysaccharide transport and assembly complex. Interacts with LptD.</text>
</comment>
<dbReference type="HAMAP" id="MF_01186">
    <property type="entry name" value="LPS_assembly_LptE"/>
    <property type="match status" value="1"/>
</dbReference>
<protein>
    <recommendedName>
        <fullName evidence="6">LPS-assembly lipoprotein LptE</fullName>
    </recommendedName>
</protein>
<dbReference type="EMBL" id="AAQJ02000001">
    <property type="protein sequence ID" value="EDP46158.1"/>
    <property type="molecule type" value="Genomic_DNA"/>
</dbReference>
<dbReference type="Pfam" id="PF04390">
    <property type="entry name" value="LptE"/>
    <property type="match status" value="1"/>
</dbReference>
<dbReference type="eggNOG" id="COG2980">
    <property type="taxonomic scope" value="Bacteria"/>
</dbReference>
<evidence type="ECO:0000256" key="6">
    <source>
        <dbReference type="HAMAP-Rule" id="MF_01186"/>
    </source>
</evidence>
<keyword evidence="3 6" id="KW-0564">Palmitate</keyword>
<keyword evidence="9" id="KW-1185">Reference proteome</keyword>
<dbReference type="GO" id="GO:1990351">
    <property type="term" value="C:transporter complex"/>
    <property type="evidence" value="ECO:0007669"/>
    <property type="project" value="TreeGrafter"/>
</dbReference>
<dbReference type="OrthoDB" id="5660040at2"/>
<dbReference type="GO" id="GO:0043165">
    <property type="term" value="P:Gram-negative-bacterium-type cell outer membrane assembly"/>
    <property type="evidence" value="ECO:0007669"/>
    <property type="project" value="UniProtKB-UniRule"/>
</dbReference>
<dbReference type="InterPro" id="IPR007485">
    <property type="entry name" value="LPS_assembly_LptE"/>
</dbReference>
<comment type="subcellular location">
    <subcellularLocation>
        <location evidence="6">Cell outer membrane</location>
        <topology evidence="6">Lipid-anchor</topology>
    </subcellularLocation>
</comment>
<comment type="caution">
    <text evidence="8">The sequence shown here is derived from an EMBL/GenBank/DDBJ whole genome shotgun (WGS) entry which is preliminary data.</text>
</comment>
<dbReference type="PANTHER" id="PTHR38098:SF1">
    <property type="entry name" value="LPS-ASSEMBLY LIPOPROTEIN LPTE"/>
    <property type="match status" value="1"/>
</dbReference>
<keyword evidence="1 6" id="KW-0732">Signal</keyword>
<reference evidence="8" key="1">
    <citation type="submission" date="2006-04" db="EMBL/GenBank/DDBJ databases">
        <authorList>
            <person name="Seshadri R."/>
            <person name="Federici B.A."/>
        </authorList>
    </citation>
    <scope>NUCLEOTIDE SEQUENCE [LARGE SCALE GENOMIC DNA]</scope>
</reference>
<dbReference type="AlphaFoldDB" id="A8PLD5"/>
<keyword evidence="4 6" id="KW-0998">Cell outer membrane</keyword>
<evidence type="ECO:0000256" key="3">
    <source>
        <dbReference type="ARBA" id="ARBA00023139"/>
    </source>
</evidence>
<dbReference type="Proteomes" id="UP000054075">
    <property type="component" value="Unassembled WGS sequence"/>
</dbReference>
<evidence type="ECO:0000256" key="4">
    <source>
        <dbReference type="ARBA" id="ARBA00023237"/>
    </source>
</evidence>
<evidence type="ECO:0000256" key="7">
    <source>
        <dbReference type="SAM" id="Phobius"/>
    </source>
</evidence>
<comment type="similarity">
    <text evidence="6">Belongs to the LptE lipoprotein family.</text>
</comment>